<gene>
    <name evidence="2" type="ORF">GPX89_13705</name>
</gene>
<dbReference type="InterPro" id="IPR050483">
    <property type="entry name" value="CoA-transferase_III_domain"/>
</dbReference>
<accession>A0A7K1UV93</accession>
<dbReference type="Gene3D" id="3.40.50.10540">
    <property type="entry name" value="Crotonobetainyl-coa:carnitine coa-transferase, domain 1"/>
    <property type="match status" value="1"/>
</dbReference>
<name>A0A7K1UV93_9NOCA</name>
<dbReference type="Gene3D" id="3.30.1540.10">
    <property type="entry name" value="formyl-coa transferase, domain 3"/>
    <property type="match status" value="1"/>
</dbReference>
<keyword evidence="1 2" id="KW-0808">Transferase</keyword>
<dbReference type="AlphaFoldDB" id="A0A7K1UV93"/>
<dbReference type="PANTHER" id="PTHR48207">
    <property type="entry name" value="SUCCINATE--HYDROXYMETHYLGLUTARATE COA-TRANSFERASE"/>
    <property type="match status" value="1"/>
</dbReference>
<proteinExistence type="predicted"/>
<keyword evidence="3" id="KW-1185">Reference proteome</keyword>
<evidence type="ECO:0000313" key="3">
    <source>
        <dbReference type="Proteomes" id="UP000466794"/>
    </source>
</evidence>
<dbReference type="InterPro" id="IPR023606">
    <property type="entry name" value="CoA-Trfase_III_dom_1_sf"/>
</dbReference>
<dbReference type="RefSeq" id="WP_157387819.1">
    <property type="nucleotide sequence ID" value="NZ_WRPP01000002.1"/>
</dbReference>
<dbReference type="SUPFAM" id="SSF89796">
    <property type="entry name" value="CoA-transferase family III (CaiB/BaiF)"/>
    <property type="match status" value="1"/>
</dbReference>
<dbReference type="PANTHER" id="PTHR48207:SF4">
    <property type="entry name" value="BLL6097 PROTEIN"/>
    <property type="match status" value="1"/>
</dbReference>
<dbReference type="Pfam" id="PF02515">
    <property type="entry name" value="CoA_transf_3"/>
    <property type="match status" value="1"/>
</dbReference>
<organism evidence="2 3">
    <name type="scientific">Nocardia terrae</name>
    <dbReference type="NCBI Taxonomy" id="2675851"/>
    <lineage>
        <taxon>Bacteria</taxon>
        <taxon>Bacillati</taxon>
        <taxon>Actinomycetota</taxon>
        <taxon>Actinomycetes</taxon>
        <taxon>Mycobacteriales</taxon>
        <taxon>Nocardiaceae</taxon>
        <taxon>Nocardia</taxon>
    </lineage>
</organism>
<protein>
    <submittedName>
        <fullName evidence="2">CoA transferase</fullName>
    </submittedName>
</protein>
<evidence type="ECO:0000256" key="1">
    <source>
        <dbReference type="ARBA" id="ARBA00022679"/>
    </source>
</evidence>
<sequence length="394" mass="42078">MSTPSTSSGPLTGLRILDLTHVVMGPYATQLLADQGAEVIVLESPRGDTNRMMGAGPHPQLSGTSLNLMRNKRSVTLDLAAEDGQETVRRLVATCDVVVSSLRPRTVERLGLDYATLTAVRPDLVYCQAQGWPLDGPHADDPAYDDVIQAATGIADIMDRTYGSPALVPTILADKVCGVFIAQAITAALLHRERTGEGQFVEVPMTTAMSAFLLVEHGAGAIPEPPSDVPGYRRILSPERRPCPTVDGWVHLLPYQPDHYARLFAAVGRTDLLDDPRYADRRAAIANSDTLYRDVREVVAAYTTAEILEICAAQGIPATHVATLSELVDALPLGTHPVAGGYRVIPHPIRFSRTPADLRLPAPLIGADTETVLAELSGLGPEVLGEVGPSPLGM</sequence>
<reference evidence="2 3" key="1">
    <citation type="submission" date="2019-12" db="EMBL/GenBank/DDBJ databases">
        <title>Nocardia sp. nov. ET3-3 isolated from soil.</title>
        <authorList>
            <person name="Kanchanasin P."/>
            <person name="Tanasupawat S."/>
            <person name="Yuki M."/>
            <person name="Kudo T."/>
        </authorList>
    </citation>
    <scope>NUCLEOTIDE SEQUENCE [LARGE SCALE GENOMIC DNA]</scope>
    <source>
        <strain evidence="2 3">ET3-3</strain>
    </source>
</reference>
<dbReference type="Proteomes" id="UP000466794">
    <property type="component" value="Unassembled WGS sequence"/>
</dbReference>
<dbReference type="InterPro" id="IPR044855">
    <property type="entry name" value="CoA-Trfase_III_dom3_sf"/>
</dbReference>
<evidence type="ECO:0000313" key="2">
    <source>
        <dbReference type="EMBL" id="MVU78296.1"/>
    </source>
</evidence>
<dbReference type="EMBL" id="WRPP01000002">
    <property type="protein sequence ID" value="MVU78296.1"/>
    <property type="molecule type" value="Genomic_DNA"/>
</dbReference>
<comment type="caution">
    <text evidence="2">The sequence shown here is derived from an EMBL/GenBank/DDBJ whole genome shotgun (WGS) entry which is preliminary data.</text>
</comment>
<dbReference type="InterPro" id="IPR003673">
    <property type="entry name" value="CoA-Trfase_fam_III"/>
</dbReference>
<dbReference type="GO" id="GO:0008410">
    <property type="term" value="F:CoA-transferase activity"/>
    <property type="evidence" value="ECO:0007669"/>
    <property type="project" value="TreeGrafter"/>
</dbReference>